<feature type="transmembrane region" description="Helical" evidence="1">
    <location>
        <begin position="18"/>
        <end position="36"/>
    </location>
</feature>
<keyword evidence="1" id="KW-0812">Transmembrane</keyword>
<keyword evidence="3" id="KW-1185">Reference proteome</keyword>
<evidence type="ECO:0000256" key="1">
    <source>
        <dbReference type="SAM" id="Phobius"/>
    </source>
</evidence>
<keyword evidence="1" id="KW-1133">Transmembrane helix</keyword>
<feature type="transmembrane region" description="Helical" evidence="1">
    <location>
        <begin position="48"/>
        <end position="71"/>
    </location>
</feature>
<feature type="transmembrane region" description="Helical" evidence="1">
    <location>
        <begin position="91"/>
        <end position="110"/>
    </location>
</feature>
<accession>A0A9P3G758</accession>
<sequence length="152" mass="16724">MPSAVVSVSRHTFRQLKFIVPGGLITFYLRTHHAFWSLVNGDSPSGGWAWTTAALTLALALVTVVLFMYILLTPLIKGEKPDFRHWRQSGVLSTVIPILTTAIITGWSLLTYTLGRWSSLGYIKGAIGASGLYMLAFGLMGLIPAPRVYRRS</sequence>
<dbReference type="Proteomes" id="UP000703269">
    <property type="component" value="Unassembled WGS sequence"/>
</dbReference>
<reference evidence="2 3" key="1">
    <citation type="submission" date="2021-08" db="EMBL/GenBank/DDBJ databases">
        <title>Draft Genome Sequence of Phanerochaete sordida strain YK-624.</title>
        <authorList>
            <person name="Mori T."/>
            <person name="Dohra H."/>
            <person name="Suzuki T."/>
            <person name="Kawagishi H."/>
            <person name="Hirai H."/>
        </authorList>
    </citation>
    <scope>NUCLEOTIDE SEQUENCE [LARGE SCALE GENOMIC DNA]</scope>
    <source>
        <strain evidence="2 3">YK-624</strain>
    </source>
</reference>
<dbReference type="OrthoDB" id="3187264at2759"/>
<dbReference type="AlphaFoldDB" id="A0A9P3G758"/>
<feature type="transmembrane region" description="Helical" evidence="1">
    <location>
        <begin position="122"/>
        <end position="143"/>
    </location>
</feature>
<evidence type="ECO:0000313" key="2">
    <source>
        <dbReference type="EMBL" id="GJE88755.1"/>
    </source>
</evidence>
<organism evidence="2 3">
    <name type="scientific">Phanerochaete sordida</name>
    <dbReference type="NCBI Taxonomy" id="48140"/>
    <lineage>
        <taxon>Eukaryota</taxon>
        <taxon>Fungi</taxon>
        <taxon>Dikarya</taxon>
        <taxon>Basidiomycota</taxon>
        <taxon>Agaricomycotina</taxon>
        <taxon>Agaricomycetes</taxon>
        <taxon>Polyporales</taxon>
        <taxon>Phanerochaetaceae</taxon>
        <taxon>Phanerochaete</taxon>
    </lineage>
</organism>
<protein>
    <submittedName>
        <fullName evidence="2">Uncharacterized protein</fullName>
    </submittedName>
</protein>
<evidence type="ECO:0000313" key="3">
    <source>
        <dbReference type="Proteomes" id="UP000703269"/>
    </source>
</evidence>
<comment type="caution">
    <text evidence="2">The sequence shown here is derived from an EMBL/GenBank/DDBJ whole genome shotgun (WGS) entry which is preliminary data.</text>
</comment>
<dbReference type="EMBL" id="BPQB01000010">
    <property type="protein sequence ID" value="GJE88755.1"/>
    <property type="molecule type" value="Genomic_DNA"/>
</dbReference>
<gene>
    <name evidence="2" type="ORF">PsYK624_048380</name>
</gene>
<proteinExistence type="predicted"/>
<name>A0A9P3G758_9APHY</name>
<keyword evidence="1" id="KW-0472">Membrane</keyword>